<feature type="domain" description="Integrase catalytic" evidence="1">
    <location>
        <begin position="1"/>
        <end position="69"/>
    </location>
</feature>
<reference evidence="2 3" key="1">
    <citation type="submission" date="2016-11" db="EMBL/GenBank/DDBJ databases">
        <authorList>
            <person name="Jaros S."/>
            <person name="Januszkiewicz K."/>
            <person name="Wedrychowicz H."/>
        </authorList>
    </citation>
    <scope>NUCLEOTIDE SEQUENCE [LARGE SCALE GENOMIC DNA]</scope>
    <source>
        <strain evidence="2 3">DSM 26991</strain>
    </source>
</reference>
<name>A0A1M4SBE2_9BACE</name>
<dbReference type="SUPFAM" id="SSF53098">
    <property type="entry name" value="Ribonuclease H-like"/>
    <property type="match status" value="1"/>
</dbReference>
<keyword evidence="3" id="KW-1185">Reference proteome</keyword>
<accession>A0A1M4SBE2</accession>
<dbReference type="Proteomes" id="UP000184509">
    <property type="component" value="Unassembled WGS sequence"/>
</dbReference>
<organism evidence="2 3">
    <name type="scientific">Bacteroides luti</name>
    <dbReference type="NCBI Taxonomy" id="1297750"/>
    <lineage>
        <taxon>Bacteria</taxon>
        <taxon>Pseudomonadati</taxon>
        <taxon>Bacteroidota</taxon>
        <taxon>Bacteroidia</taxon>
        <taxon>Bacteroidales</taxon>
        <taxon>Bacteroidaceae</taxon>
        <taxon>Bacteroides</taxon>
    </lineage>
</organism>
<gene>
    <name evidence="2" type="ORF">SAMN05444405_10152</name>
</gene>
<evidence type="ECO:0000313" key="2">
    <source>
        <dbReference type="EMBL" id="SHE29498.1"/>
    </source>
</evidence>
<dbReference type="STRING" id="1297750.SAMN05444405_10152"/>
<proteinExistence type="predicted"/>
<dbReference type="PROSITE" id="PS50994">
    <property type="entry name" value="INTEGRASE"/>
    <property type="match status" value="1"/>
</dbReference>
<dbReference type="AlphaFoldDB" id="A0A1M4SBE2"/>
<dbReference type="Pfam" id="PF13333">
    <property type="entry name" value="rve_2"/>
    <property type="match status" value="1"/>
</dbReference>
<dbReference type="EMBL" id="FQTV01000001">
    <property type="protein sequence ID" value="SHE29498.1"/>
    <property type="molecule type" value="Genomic_DNA"/>
</dbReference>
<evidence type="ECO:0000313" key="3">
    <source>
        <dbReference type="Proteomes" id="UP000184509"/>
    </source>
</evidence>
<sequence>MSRKGNCLDNAMMENFFGLMKNELLYINKFSSIEDFEEELRKYIWWYNNKRIKLRLKGMSPVQYRAHTNIN</sequence>
<dbReference type="GO" id="GO:0015074">
    <property type="term" value="P:DNA integration"/>
    <property type="evidence" value="ECO:0007669"/>
    <property type="project" value="InterPro"/>
</dbReference>
<dbReference type="InterPro" id="IPR012337">
    <property type="entry name" value="RNaseH-like_sf"/>
</dbReference>
<dbReference type="Gene3D" id="3.30.420.10">
    <property type="entry name" value="Ribonuclease H-like superfamily/Ribonuclease H"/>
    <property type="match status" value="1"/>
</dbReference>
<dbReference type="InterPro" id="IPR036397">
    <property type="entry name" value="RNaseH_sf"/>
</dbReference>
<protein>
    <submittedName>
        <fullName evidence="2">Integrase core domain-containing protein</fullName>
    </submittedName>
</protein>
<dbReference type="OrthoDB" id="9815231at2"/>
<dbReference type="GO" id="GO:0003676">
    <property type="term" value="F:nucleic acid binding"/>
    <property type="evidence" value="ECO:0007669"/>
    <property type="project" value="InterPro"/>
</dbReference>
<evidence type="ECO:0000259" key="1">
    <source>
        <dbReference type="PROSITE" id="PS50994"/>
    </source>
</evidence>
<dbReference type="InterPro" id="IPR050900">
    <property type="entry name" value="Transposase_IS3/IS150/IS904"/>
</dbReference>
<dbReference type="PANTHER" id="PTHR46889:SF4">
    <property type="entry name" value="TRANSPOSASE INSO FOR INSERTION SEQUENCE ELEMENT IS911B-RELATED"/>
    <property type="match status" value="1"/>
</dbReference>
<dbReference type="InterPro" id="IPR001584">
    <property type="entry name" value="Integrase_cat-core"/>
</dbReference>
<dbReference type="PANTHER" id="PTHR46889">
    <property type="entry name" value="TRANSPOSASE INSF FOR INSERTION SEQUENCE IS3B-RELATED"/>
    <property type="match status" value="1"/>
</dbReference>